<evidence type="ECO:0000256" key="6">
    <source>
        <dbReference type="SAM" id="SignalP"/>
    </source>
</evidence>
<evidence type="ECO:0000256" key="3">
    <source>
        <dbReference type="ARBA" id="ARBA00022968"/>
    </source>
</evidence>
<keyword evidence="4" id="KW-1015">Disulfide bond</keyword>
<dbReference type="InterPro" id="IPR000866">
    <property type="entry name" value="AhpC/TSA"/>
</dbReference>
<dbReference type="PANTHER" id="PTHR42852:SF6">
    <property type="entry name" value="THIOL:DISULFIDE INTERCHANGE PROTEIN DSBE"/>
    <property type="match status" value="1"/>
</dbReference>
<dbReference type="Gene3D" id="3.40.30.10">
    <property type="entry name" value="Glutaredoxin"/>
    <property type="match status" value="1"/>
</dbReference>
<sequence length="186" mass="19155">MRPLRLFAVAVLALVAAVAAGCTAEAKSSDTPSPFAACAALAGDAPPSSTVPDVTLPCFTGGEKVALRSLRGPAVINLWASWCDPCRRELPVMQRLADTAGDKITVVGVDTGDGREAGASFAAAKGVKLPMLFDPDRKLLNAVAGVNLPITIFVDAAGKSYVNILPLDAAKLTAMVREHTGVTVTL</sequence>
<keyword evidence="6" id="KW-0732">Signal</keyword>
<evidence type="ECO:0000259" key="7">
    <source>
        <dbReference type="PROSITE" id="PS51352"/>
    </source>
</evidence>
<evidence type="ECO:0000256" key="1">
    <source>
        <dbReference type="ARBA" id="ARBA00004196"/>
    </source>
</evidence>
<dbReference type="SUPFAM" id="SSF52833">
    <property type="entry name" value="Thioredoxin-like"/>
    <property type="match status" value="1"/>
</dbReference>
<keyword evidence="5" id="KW-0676">Redox-active center</keyword>
<evidence type="ECO:0000256" key="5">
    <source>
        <dbReference type="ARBA" id="ARBA00023284"/>
    </source>
</evidence>
<evidence type="ECO:0000256" key="2">
    <source>
        <dbReference type="ARBA" id="ARBA00022748"/>
    </source>
</evidence>
<reference evidence="8 9" key="1">
    <citation type="submission" date="2024-10" db="EMBL/GenBank/DDBJ databases">
        <title>The Natural Products Discovery Center: Release of the First 8490 Sequenced Strains for Exploring Actinobacteria Biosynthetic Diversity.</title>
        <authorList>
            <person name="Kalkreuter E."/>
            <person name="Kautsar S.A."/>
            <person name="Yang D."/>
            <person name="Bader C.D."/>
            <person name="Teijaro C.N."/>
            <person name="Fluegel L."/>
            <person name="Davis C.M."/>
            <person name="Simpson J.R."/>
            <person name="Lauterbach L."/>
            <person name="Steele A.D."/>
            <person name="Gui C."/>
            <person name="Meng S."/>
            <person name="Li G."/>
            <person name="Viehrig K."/>
            <person name="Ye F."/>
            <person name="Su P."/>
            <person name="Kiefer A.F."/>
            <person name="Nichols A."/>
            <person name="Cepeda A.J."/>
            <person name="Yan W."/>
            <person name="Fan B."/>
            <person name="Jiang Y."/>
            <person name="Adhikari A."/>
            <person name="Zheng C.-J."/>
            <person name="Schuster L."/>
            <person name="Cowan T.M."/>
            <person name="Smanski M.J."/>
            <person name="Chevrette M.G."/>
            <person name="De Carvalho L.P.S."/>
            <person name="Shen B."/>
        </authorList>
    </citation>
    <scope>NUCLEOTIDE SEQUENCE [LARGE SCALE GENOMIC DNA]</scope>
    <source>
        <strain evidence="8 9">NPDC000087</strain>
    </source>
</reference>
<dbReference type="PROSITE" id="PS51352">
    <property type="entry name" value="THIOREDOXIN_2"/>
    <property type="match status" value="1"/>
</dbReference>
<dbReference type="PROSITE" id="PS51257">
    <property type="entry name" value="PROKAR_LIPOPROTEIN"/>
    <property type="match status" value="1"/>
</dbReference>
<feature type="chain" id="PRO_5045655761" evidence="6">
    <location>
        <begin position="25"/>
        <end position="186"/>
    </location>
</feature>
<feature type="signal peptide" evidence="6">
    <location>
        <begin position="1"/>
        <end position="24"/>
    </location>
</feature>
<dbReference type="Pfam" id="PF00578">
    <property type="entry name" value="AhpC-TSA"/>
    <property type="match status" value="1"/>
</dbReference>
<proteinExistence type="predicted"/>
<evidence type="ECO:0000313" key="8">
    <source>
        <dbReference type="EMBL" id="MFF5295418.1"/>
    </source>
</evidence>
<organism evidence="8 9">
    <name type="scientific">Paractinoplanes globisporus</name>
    <dbReference type="NCBI Taxonomy" id="113565"/>
    <lineage>
        <taxon>Bacteria</taxon>
        <taxon>Bacillati</taxon>
        <taxon>Actinomycetota</taxon>
        <taxon>Actinomycetes</taxon>
        <taxon>Micromonosporales</taxon>
        <taxon>Micromonosporaceae</taxon>
        <taxon>Paractinoplanes</taxon>
    </lineage>
</organism>
<comment type="subcellular location">
    <subcellularLocation>
        <location evidence="1">Cell envelope</location>
    </subcellularLocation>
</comment>
<dbReference type="CDD" id="cd02966">
    <property type="entry name" value="TlpA_like_family"/>
    <property type="match status" value="1"/>
</dbReference>
<keyword evidence="2" id="KW-0201">Cytochrome c-type biogenesis</keyword>
<evidence type="ECO:0000313" key="9">
    <source>
        <dbReference type="Proteomes" id="UP001602245"/>
    </source>
</evidence>
<dbReference type="RefSeq" id="WP_020515200.1">
    <property type="nucleotide sequence ID" value="NZ_JBIAZU010000007.1"/>
</dbReference>
<dbReference type="EMBL" id="JBIAZU010000007">
    <property type="protein sequence ID" value="MFF5295418.1"/>
    <property type="molecule type" value="Genomic_DNA"/>
</dbReference>
<keyword evidence="3" id="KW-0735">Signal-anchor</keyword>
<feature type="domain" description="Thioredoxin" evidence="7">
    <location>
        <begin position="45"/>
        <end position="167"/>
    </location>
</feature>
<dbReference type="InterPro" id="IPR050553">
    <property type="entry name" value="Thioredoxin_ResA/DsbE_sf"/>
</dbReference>
<keyword evidence="3" id="KW-0812">Transmembrane</keyword>
<dbReference type="Proteomes" id="UP001602245">
    <property type="component" value="Unassembled WGS sequence"/>
</dbReference>
<dbReference type="InterPro" id="IPR013766">
    <property type="entry name" value="Thioredoxin_domain"/>
</dbReference>
<accession>A0ABW6WR05</accession>
<gene>
    <name evidence="8" type="ORF">ACFY35_38805</name>
</gene>
<comment type="caution">
    <text evidence="8">The sequence shown here is derived from an EMBL/GenBank/DDBJ whole genome shotgun (WGS) entry which is preliminary data.</text>
</comment>
<dbReference type="PANTHER" id="PTHR42852">
    <property type="entry name" value="THIOL:DISULFIDE INTERCHANGE PROTEIN DSBE"/>
    <property type="match status" value="1"/>
</dbReference>
<name>A0ABW6WR05_9ACTN</name>
<keyword evidence="9" id="KW-1185">Reference proteome</keyword>
<evidence type="ECO:0000256" key="4">
    <source>
        <dbReference type="ARBA" id="ARBA00023157"/>
    </source>
</evidence>
<dbReference type="InterPro" id="IPR036249">
    <property type="entry name" value="Thioredoxin-like_sf"/>
</dbReference>
<protein>
    <submittedName>
        <fullName evidence="8">TlpA family protein disulfide reductase</fullName>
    </submittedName>
</protein>